<gene>
    <name evidence="2" type="ORF">TH6_00150</name>
</gene>
<comment type="caution">
    <text evidence="2">The sequence shown here is derived from an EMBL/GenBank/DDBJ whole genome shotgun (WGS) entry which is preliminary data.</text>
</comment>
<reference evidence="2 3" key="1">
    <citation type="submission" date="2014-07" db="EMBL/GenBank/DDBJ databases">
        <title>Draft genome sequence of Thalassospira profundimaris R8-17.</title>
        <authorList>
            <person name="Lai Q."/>
            <person name="Shao Z."/>
        </authorList>
    </citation>
    <scope>NUCLEOTIDE SEQUENCE [LARGE SCALE GENOMIC DNA]</scope>
    <source>
        <strain evidence="2 3">R8-17</strain>
    </source>
</reference>
<proteinExistence type="predicted"/>
<evidence type="ECO:0000256" key="1">
    <source>
        <dbReference type="SAM" id="Phobius"/>
    </source>
</evidence>
<accession>A0A367VKX9</accession>
<dbReference type="EMBL" id="JPWB01000001">
    <property type="protein sequence ID" value="RCK25082.1"/>
    <property type="molecule type" value="Genomic_DNA"/>
</dbReference>
<keyword evidence="1" id="KW-0812">Transmembrane</keyword>
<organism evidence="2 3">
    <name type="scientific">Thalassospira profundimaris</name>
    <dbReference type="NCBI Taxonomy" id="502049"/>
    <lineage>
        <taxon>Bacteria</taxon>
        <taxon>Pseudomonadati</taxon>
        <taxon>Pseudomonadota</taxon>
        <taxon>Alphaproteobacteria</taxon>
        <taxon>Rhodospirillales</taxon>
        <taxon>Thalassospiraceae</taxon>
        <taxon>Thalassospira</taxon>
    </lineage>
</organism>
<protein>
    <submittedName>
        <fullName evidence="2">Uncharacterized protein</fullName>
    </submittedName>
</protein>
<dbReference type="AlphaFoldDB" id="A0A367VKX9"/>
<sequence>MLSGLFGVALTIGRSAARKKPAYAGAEDVPHYQGCFDNVPGREQAGATFFAVFQGILPVFPFIVPEMGLFFFQRIIDIVSLYPLFPEGGS</sequence>
<feature type="transmembrane region" description="Helical" evidence="1">
    <location>
        <begin position="46"/>
        <end position="64"/>
    </location>
</feature>
<name>A0A367VKX9_9PROT</name>
<keyword evidence="1" id="KW-0472">Membrane</keyword>
<keyword evidence="1" id="KW-1133">Transmembrane helix</keyword>
<evidence type="ECO:0000313" key="2">
    <source>
        <dbReference type="EMBL" id="RCK25082.1"/>
    </source>
</evidence>
<evidence type="ECO:0000313" key="3">
    <source>
        <dbReference type="Proteomes" id="UP000253061"/>
    </source>
</evidence>
<dbReference type="Proteomes" id="UP000253061">
    <property type="component" value="Unassembled WGS sequence"/>
</dbReference>